<comment type="caution">
    <text evidence="15">The sequence shown here is derived from an EMBL/GenBank/DDBJ whole genome shotgun (WGS) entry which is preliminary data.</text>
</comment>
<dbReference type="InterPro" id="IPR029044">
    <property type="entry name" value="Nucleotide-diphossugar_trans"/>
</dbReference>
<feature type="transmembrane region" description="Helical" evidence="14">
    <location>
        <begin position="678"/>
        <end position="696"/>
    </location>
</feature>
<keyword evidence="6" id="KW-0333">Golgi apparatus</keyword>
<feature type="binding site" evidence="13">
    <location>
        <position position="281"/>
    </location>
    <ligand>
        <name>Mn(2+)</name>
        <dbReference type="ChEBI" id="CHEBI:29035"/>
    </ligand>
</feature>
<dbReference type="FunFam" id="3.90.550.10:FF:000138">
    <property type="entry name" value="Cellulose synthase isolog"/>
    <property type="match status" value="1"/>
</dbReference>
<keyword evidence="8" id="KW-0961">Cell wall biogenesis/degradation</keyword>
<evidence type="ECO:0000256" key="4">
    <source>
        <dbReference type="ARBA" id="ARBA00022692"/>
    </source>
</evidence>
<evidence type="ECO:0000256" key="1">
    <source>
        <dbReference type="ARBA" id="ARBA00004653"/>
    </source>
</evidence>
<evidence type="ECO:0000256" key="3">
    <source>
        <dbReference type="ARBA" id="ARBA00022679"/>
    </source>
</evidence>
<evidence type="ECO:0008006" key="17">
    <source>
        <dbReference type="Google" id="ProtNLM"/>
    </source>
</evidence>
<evidence type="ECO:0000256" key="8">
    <source>
        <dbReference type="ARBA" id="ARBA00023316"/>
    </source>
</evidence>
<feature type="transmembrane region" description="Helical" evidence="14">
    <location>
        <begin position="517"/>
        <end position="536"/>
    </location>
</feature>
<feature type="active site" evidence="11">
    <location>
        <position position="146"/>
    </location>
</feature>
<evidence type="ECO:0000313" key="15">
    <source>
        <dbReference type="EMBL" id="KAG9448222.1"/>
    </source>
</evidence>
<dbReference type="GO" id="GO:0016760">
    <property type="term" value="F:cellulose synthase (UDP-forming) activity"/>
    <property type="evidence" value="ECO:0007669"/>
    <property type="project" value="InterPro"/>
</dbReference>
<organism evidence="15 16">
    <name type="scientific">Aristolochia fimbriata</name>
    <name type="common">White veined hardy Dutchman's pipe vine</name>
    <dbReference type="NCBI Taxonomy" id="158543"/>
    <lineage>
        <taxon>Eukaryota</taxon>
        <taxon>Viridiplantae</taxon>
        <taxon>Streptophyta</taxon>
        <taxon>Embryophyta</taxon>
        <taxon>Tracheophyta</taxon>
        <taxon>Spermatophyta</taxon>
        <taxon>Magnoliopsida</taxon>
        <taxon>Magnoliidae</taxon>
        <taxon>Piperales</taxon>
        <taxon>Aristolochiaceae</taxon>
        <taxon>Aristolochia</taxon>
    </lineage>
</organism>
<feature type="binding site" evidence="13">
    <location>
        <position position="305"/>
    </location>
    <ligand>
        <name>Mn(2+)</name>
        <dbReference type="ChEBI" id="CHEBI:29035"/>
    </ligand>
</feature>
<evidence type="ECO:0000256" key="2">
    <source>
        <dbReference type="ARBA" id="ARBA00022676"/>
    </source>
</evidence>
<feature type="transmembrane region" description="Helical" evidence="14">
    <location>
        <begin position="597"/>
        <end position="619"/>
    </location>
</feature>
<dbReference type="FunFam" id="3.90.550.10:FF:000135">
    <property type="entry name" value="Cellulose synthase-like protein G3"/>
    <property type="match status" value="1"/>
</dbReference>
<evidence type="ECO:0000256" key="5">
    <source>
        <dbReference type="ARBA" id="ARBA00022989"/>
    </source>
</evidence>
<keyword evidence="2" id="KW-0328">Glycosyltransferase</keyword>
<evidence type="ECO:0000256" key="9">
    <source>
        <dbReference type="ARBA" id="ARBA00037405"/>
    </source>
</evidence>
<proteinExistence type="inferred from homology"/>
<dbReference type="Proteomes" id="UP000825729">
    <property type="component" value="Unassembled WGS sequence"/>
</dbReference>
<evidence type="ECO:0000256" key="11">
    <source>
        <dbReference type="PIRSR" id="PIRSR605150-1"/>
    </source>
</evidence>
<dbReference type="GO" id="GO:0030244">
    <property type="term" value="P:cellulose biosynthetic process"/>
    <property type="evidence" value="ECO:0007669"/>
    <property type="project" value="InterPro"/>
</dbReference>
<feature type="active site" evidence="11">
    <location>
        <position position="445"/>
    </location>
</feature>
<comment type="subcellular location">
    <subcellularLocation>
        <location evidence="1">Golgi apparatus membrane</location>
        <topology evidence="1">Multi-pass membrane protein</topology>
    </subcellularLocation>
</comment>
<sequence length="730" mass="82752">MGNAPETKALPLHKLELDPRIIPNRIHAVLYSCGILALFYHHIVRLWNAPTIPSFFIFLTMLVADVVLAFMWAMNQGFRWRPVRRQEFPENLPSVIREESEFPKLDVFICTADPYKEPPIGVVNTALSVMAFDYPAEKISVYVSDDGGSELTLFAFMEAAKFARHWLPFCKENKIVDRCPEVYFASNVVCPLPELKVMYESMRDKIEGVVEKGRVSKELLENDHEQQLFSHWKTGFTQQDHPTILQVLLESKKEMDVTGSYLPNLVYVSREKRKSTHHNFKAGALNVLLRVSGAISNAPLILTLDCDMYSNDPQTPRRALCFLVQPNWRKMLNSNLAFVQFPQQFSQIDKNDIYGCEHKRLYQINPAGMDGLAGPAYVGSGCFFQRRAFYGPPSASREADDPERDTDTITASILQLAQDVASCNYEQRTTWGTKMGLRYGSLSEDLHTGYLMQIEGWKTVFCNPVRPAFLGDAPITLNDALSQNRRWCIGQLEVGFCNHNPLTVGTKHICIPMGFGYGFYAYWAFWSIPILSYGLLPQLTLLSNYPLFPKVSDPRFYLYAYLVLGAYGQDLLDFVLARGGTIQRWWSDQRIWMMRGASSFLFALLQFSLSRIGFSGFGFNVTSKVVDDDQSKRHKLGIFEFGVPSPLFLPPATIAVINLATFIAGLGTTLQKRCFSEMFVQIFISGYVVINSLPIYEAMFLRSDKGKMHIKTTMMALCIAYAVIAASLKF</sequence>
<keyword evidence="3" id="KW-0808">Transferase</keyword>
<feature type="transmembrane region" description="Helical" evidence="14">
    <location>
        <begin position="55"/>
        <end position="75"/>
    </location>
</feature>
<dbReference type="GO" id="GO:0000139">
    <property type="term" value="C:Golgi membrane"/>
    <property type="evidence" value="ECO:0007669"/>
    <property type="project" value="UniProtKB-SubCell"/>
</dbReference>
<accession>A0AAV7EHB3</accession>
<protein>
    <recommendedName>
        <fullName evidence="17">Cellulose synthase-like protein G3</fullName>
    </recommendedName>
</protein>
<feature type="transmembrane region" description="Helical" evidence="14">
    <location>
        <begin position="26"/>
        <end position="43"/>
    </location>
</feature>
<comment type="function">
    <text evidence="9">Thought to be a Golgi-localized beta-glycan synthase that polymerize the backbones of noncellulosic polysaccharides (hemicelluloses) of plant cell wall.</text>
</comment>
<evidence type="ECO:0000256" key="13">
    <source>
        <dbReference type="PIRSR" id="PIRSR605150-3"/>
    </source>
</evidence>
<feature type="transmembrane region" description="Helical" evidence="14">
    <location>
        <begin position="556"/>
        <end position="576"/>
    </location>
</feature>
<feature type="binding site" evidence="12">
    <location>
        <position position="116"/>
    </location>
    <ligand>
        <name>UDP-alpha-D-glucose</name>
        <dbReference type="ChEBI" id="CHEBI:58885"/>
    </ligand>
</feature>
<dbReference type="AlphaFoldDB" id="A0AAV7EHB3"/>
<feature type="binding site" evidence="12">
    <location>
        <position position="146"/>
    </location>
    <ligand>
        <name>UDP-alpha-D-glucose</name>
        <dbReference type="ChEBI" id="CHEBI:58885"/>
    </ligand>
</feature>
<name>A0AAV7EHB3_ARIFI</name>
<feature type="transmembrane region" description="Helical" evidence="14">
    <location>
        <begin position="647"/>
        <end position="666"/>
    </location>
</feature>
<keyword evidence="7 14" id="KW-0472">Membrane</keyword>
<feature type="binding site" evidence="12">
    <location>
        <position position="117"/>
    </location>
    <ligand>
        <name>UDP-alpha-D-glucose</name>
        <dbReference type="ChEBI" id="CHEBI:58885"/>
    </ligand>
</feature>
<evidence type="ECO:0000313" key="16">
    <source>
        <dbReference type="Proteomes" id="UP000825729"/>
    </source>
</evidence>
<reference evidence="15 16" key="1">
    <citation type="submission" date="2021-07" db="EMBL/GenBank/DDBJ databases">
        <title>The Aristolochia fimbriata genome: insights into angiosperm evolution, floral development and chemical biosynthesis.</title>
        <authorList>
            <person name="Jiao Y."/>
        </authorList>
    </citation>
    <scope>NUCLEOTIDE SEQUENCE [LARGE SCALE GENOMIC DNA]</scope>
    <source>
        <strain evidence="15">IBCAS-2021</strain>
        <tissue evidence="15">Leaf</tissue>
    </source>
</reference>
<dbReference type="Pfam" id="PF03552">
    <property type="entry name" value="Cellulose_synt"/>
    <property type="match status" value="2"/>
</dbReference>
<dbReference type="GO" id="GO:0071555">
    <property type="term" value="P:cell wall organization"/>
    <property type="evidence" value="ECO:0007669"/>
    <property type="project" value="UniProtKB-KW"/>
</dbReference>
<keyword evidence="4 14" id="KW-0812">Transmembrane</keyword>
<evidence type="ECO:0000256" key="6">
    <source>
        <dbReference type="ARBA" id="ARBA00023034"/>
    </source>
</evidence>
<feature type="transmembrane region" description="Helical" evidence="14">
    <location>
        <begin position="708"/>
        <end position="728"/>
    </location>
</feature>
<evidence type="ECO:0000256" key="12">
    <source>
        <dbReference type="PIRSR" id="PIRSR605150-2"/>
    </source>
</evidence>
<dbReference type="EMBL" id="JAINDJ010000005">
    <property type="protein sequence ID" value="KAG9448222.1"/>
    <property type="molecule type" value="Genomic_DNA"/>
</dbReference>
<comment type="similarity">
    <text evidence="10">Belongs to the glycosyltransferase 2 family. Plant cellulose synthase-like G subfamily.</text>
</comment>
<keyword evidence="5 14" id="KW-1133">Transmembrane helix</keyword>
<dbReference type="InterPro" id="IPR005150">
    <property type="entry name" value="Cellulose_synth"/>
</dbReference>
<evidence type="ECO:0000256" key="14">
    <source>
        <dbReference type="SAM" id="Phobius"/>
    </source>
</evidence>
<dbReference type="PANTHER" id="PTHR13301">
    <property type="entry name" value="X-BOX TRANSCRIPTION FACTOR-RELATED"/>
    <property type="match status" value="1"/>
</dbReference>
<evidence type="ECO:0000256" key="7">
    <source>
        <dbReference type="ARBA" id="ARBA00023136"/>
    </source>
</evidence>
<evidence type="ECO:0000256" key="10">
    <source>
        <dbReference type="ARBA" id="ARBA00061657"/>
    </source>
</evidence>
<dbReference type="SUPFAM" id="SSF53448">
    <property type="entry name" value="Nucleotide-diphospho-sugar transferases"/>
    <property type="match status" value="1"/>
</dbReference>
<dbReference type="Gene3D" id="3.90.550.10">
    <property type="entry name" value="Spore Coat Polysaccharide Biosynthesis Protein SpsA, Chain A"/>
    <property type="match status" value="2"/>
</dbReference>
<gene>
    <name evidence="15" type="ORF">H6P81_014350</name>
</gene>
<keyword evidence="16" id="KW-1185">Reference proteome</keyword>